<evidence type="ECO:0000256" key="1">
    <source>
        <dbReference type="ARBA" id="ARBA00000083"/>
    </source>
</evidence>
<gene>
    <name evidence="12" type="primary">galE</name>
    <name evidence="12" type="ORF">G3O07_07185</name>
</gene>
<dbReference type="GO" id="GO:0003978">
    <property type="term" value="F:UDP-glucose 4-epimerase activity"/>
    <property type="evidence" value="ECO:0007669"/>
    <property type="project" value="UniProtKB-UniRule"/>
</dbReference>
<comment type="similarity">
    <text evidence="4 10">Belongs to the NAD(P)-dependent epimerase/dehydratase family.</text>
</comment>
<dbReference type="InterPro" id="IPR001509">
    <property type="entry name" value="Epimerase_deHydtase"/>
</dbReference>
<evidence type="ECO:0000256" key="7">
    <source>
        <dbReference type="ARBA" id="ARBA00023027"/>
    </source>
</evidence>
<keyword evidence="8 10" id="KW-0413">Isomerase</keyword>
<evidence type="ECO:0000313" key="13">
    <source>
        <dbReference type="Proteomes" id="UP000471751"/>
    </source>
</evidence>
<evidence type="ECO:0000256" key="5">
    <source>
        <dbReference type="ARBA" id="ARBA00013189"/>
    </source>
</evidence>
<evidence type="ECO:0000256" key="10">
    <source>
        <dbReference type="RuleBase" id="RU366046"/>
    </source>
</evidence>
<comment type="cofactor">
    <cofactor evidence="2 10">
        <name>NAD(+)</name>
        <dbReference type="ChEBI" id="CHEBI:57540"/>
    </cofactor>
</comment>
<keyword evidence="9 10" id="KW-0119">Carbohydrate metabolism</keyword>
<keyword evidence="7 10" id="KW-0520">NAD</keyword>
<evidence type="ECO:0000313" key="12">
    <source>
        <dbReference type="EMBL" id="NES09562.1"/>
    </source>
</evidence>
<evidence type="ECO:0000256" key="6">
    <source>
        <dbReference type="ARBA" id="ARBA00018569"/>
    </source>
</evidence>
<evidence type="ECO:0000256" key="4">
    <source>
        <dbReference type="ARBA" id="ARBA00007637"/>
    </source>
</evidence>
<evidence type="ECO:0000259" key="11">
    <source>
        <dbReference type="Pfam" id="PF01370"/>
    </source>
</evidence>
<comment type="subunit">
    <text evidence="10">Homodimer.</text>
</comment>
<dbReference type="EC" id="5.1.3.2" evidence="5 10"/>
<dbReference type="InterPro" id="IPR036291">
    <property type="entry name" value="NAD(P)-bd_dom_sf"/>
</dbReference>
<dbReference type="CDD" id="cd05247">
    <property type="entry name" value="UDP_G4E_1_SDR_e"/>
    <property type="match status" value="1"/>
</dbReference>
<dbReference type="PANTHER" id="PTHR43725">
    <property type="entry name" value="UDP-GLUCOSE 4-EPIMERASE"/>
    <property type="match status" value="1"/>
</dbReference>
<dbReference type="RefSeq" id="WP_163934173.1">
    <property type="nucleotide sequence ID" value="NZ_BMQU01000015.1"/>
</dbReference>
<name>A0A6I5RN63_9PSED</name>
<proteinExistence type="inferred from homology"/>
<comment type="caution">
    <text evidence="12">The sequence shown here is derived from an EMBL/GenBank/DDBJ whole genome shotgun (WGS) entry which is preliminary data.</text>
</comment>
<evidence type="ECO:0000256" key="8">
    <source>
        <dbReference type="ARBA" id="ARBA00023235"/>
    </source>
</evidence>
<dbReference type="PANTHER" id="PTHR43725:SF53">
    <property type="entry name" value="UDP-ARABINOSE 4-EPIMERASE 1"/>
    <property type="match status" value="1"/>
</dbReference>
<reference evidence="12 13" key="1">
    <citation type="submission" date="2020-02" db="EMBL/GenBank/DDBJ databases">
        <title>Broccoli isolated Pseudomonas sp.</title>
        <authorList>
            <person name="Fujikawa T."/>
            <person name="Sawada H."/>
        </authorList>
    </citation>
    <scope>NUCLEOTIDE SEQUENCE [LARGE SCALE GENOMIC DNA]</scope>
    <source>
        <strain evidence="12 13">JCM 32154</strain>
    </source>
</reference>
<feature type="domain" description="NAD-dependent epimerase/dehydratase" evidence="11">
    <location>
        <begin position="4"/>
        <end position="246"/>
    </location>
</feature>
<comment type="catalytic activity">
    <reaction evidence="1 10">
        <text>UDP-alpha-D-glucose = UDP-alpha-D-galactose</text>
        <dbReference type="Rhea" id="RHEA:22168"/>
        <dbReference type="ChEBI" id="CHEBI:58885"/>
        <dbReference type="ChEBI" id="CHEBI:66914"/>
        <dbReference type="EC" id="5.1.3.2"/>
    </reaction>
</comment>
<dbReference type="SUPFAM" id="SSF51735">
    <property type="entry name" value="NAD(P)-binding Rossmann-fold domains"/>
    <property type="match status" value="1"/>
</dbReference>
<dbReference type="AlphaFoldDB" id="A0A6I5RN63"/>
<evidence type="ECO:0000256" key="9">
    <source>
        <dbReference type="ARBA" id="ARBA00023277"/>
    </source>
</evidence>
<dbReference type="GO" id="GO:0033499">
    <property type="term" value="P:galactose catabolic process via UDP-galactose, Leloir pathway"/>
    <property type="evidence" value="ECO:0007669"/>
    <property type="project" value="TreeGrafter"/>
</dbReference>
<dbReference type="InterPro" id="IPR005886">
    <property type="entry name" value="UDP_G4E"/>
</dbReference>
<accession>A0A6I5RN63</accession>
<evidence type="ECO:0000256" key="3">
    <source>
        <dbReference type="ARBA" id="ARBA00004947"/>
    </source>
</evidence>
<sequence length="320" mass="35196">MKFLVVGGAGYIGSHMVKKLLSAGHEVEVADNLSTGHCTKLVELDIADAQALDTLFAKHHFDAVFHFASFIQVGESVTEPAKYYQNNLAATLTLLQAMVRAGVKHLVFSSSAAVYGEPLYTPIDEEHSKAPINPYGRSKWMVEQILEDFDRAYGLKSVCLRYFNAAGADPDGQLGERHEPETHLLPLILQAAAGRRTNITVYGRDYDTPDGTCIRDYIHVVDLVAAHSLAVDYLLDGGASTAFNLGNGQGFSVQQVIDTARRVTGREIVTSEAPRRAGDPPRLVADARKVKALLGWQPQFTSLEQIVAHAWSWEQKYPWC</sequence>
<dbReference type="EMBL" id="JAAHBT010000060">
    <property type="protein sequence ID" value="NES09562.1"/>
    <property type="molecule type" value="Genomic_DNA"/>
</dbReference>
<protein>
    <recommendedName>
        <fullName evidence="6 10">UDP-glucose 4-epimerase</fullName>
        <ecNumber evidence="5 10">5.1.3.2</ecNumber>
    </recommendedName>
</protein>
<dbReference type="Gene3D" id="3.90.25.10">
    <property type="entry name" value="UDP-galactose 4-epimerase, domain 1"/>
    <property type="match status" value="1"/>
</dbReference>
<comment type="pathway">
    <text evidence="3 10">Carbohydrate metabolism; galactose metabolism.</text>
</comment>
<evidence type="ECO:0000256" key="2">
    <source>
        <dbReference type="ARBA" id="ARBA00001911"/>
    </source>
</evidence>
<dbReference type="UniPathway" id="UPA00214"/>
<dbReference type="Pfam" id="PF01370">
    <property type="entry name" value="Epimerase"/>
    <property type="match status" value="1"/>
</dbReference>
<organism evidence="12 13">
    <name type="scientific">Pseudomonas laurentiana</name>
    <dbReference type="NCBI Taxonomy" id="2364649"/>
    <lineage>
        <taxon>Bacteria</taxon>
        <taxon>Pseudomonadati</taxon>
        <taxon>Pseudomonadota</taxon>
        <taxon>Gammaproteobacteria</taxon>
        <taxon>Pseudomonadales</taxon>
        <taxon>Pseudomonadaceae</taxon>
        <taxon>Pseudomonas</taxon>
    </lineage>
</organism>
<dbReference type="Gene3D" id="3.40.50.720">
    <property type="entry name" value="NAD(P)-binding Rossmann-like Domain"/>
    <property type="match status" value="1"/>
</dbReference>
<dbReference type="Proteomes" id="UP000471751">
    <property type="component" value="Unassembled WGS sequence"/>
</dbReference>
<dbReference type="NCBIfam" id="TIGR01179">
    <property type="entry name" value="galE"/>
    <property type="match status" value="1"/>
</dbReference>
<keyword evidence="13" id="KW-1185">Reference proteome</keyword>